<name>A0A9W5B4U5_9HYPH</name>
<sequence length="161" mass="17860">MFTALWHGHGHADQGRRCDPAAELPDGRYASSGKTALRGTFRARGKMRCRSIRATGSGMIRPPQSPLRIGHQKTVFYGQGLDALDLTIWPEDTDGASGFACDARLHRADCITMLQSPEYTFQQAEIFRLGAVNGLEFLIDCNRLETRLSQKRCNFAGSRTV</sequence>
<gene>
    <name evidence="1" type="ORF">AGR2A_Lc60090</name>
</gene>
<keyword evidence="2" id="KW-1185">Reference proteome</keyword>
<dbReference type="AlphaFoldDB" id="A0A9W5B4U5"/>
<evidence type="ECO:0000313" key="1">
    <source>
        <dbReference type="EMBL" id="CUW98623.1"/>
    </source>
</evidence>
<reference evidence="1 2" key="1">
    <citation type="submission" date="2016-01" db="EMBL/GenBank/DDBJ databases">
        <authorList>
            <person name="Regsiter A."/>
            <person name="william w."/>
        </authorList>
    </citation>
    <scope>NUCLEOTIDE SEQUENCE [LARGE SCALE GENOMIC DNA]</scope>
    <source>
        <strain evidence="1 2">CFBP 5494</strain>
    </source>
</reference>
<proteinExistence type="predicted"/>
<protein>
    <submittedName>
        <fullName evidence="1">Uncharacterized protein</fullName>
    </submittedName>
</protein>
<dbReference type="Proteomes" id="UP000191933">
    <property type="component" value="Unassembled WGS sequence"/>
</dbReference>
<comment type="caution">
    <text evidence="1">The sequence shown here is derived from an EMBL/GenBank/DDBJ whole genome shotgun (WGS) entry which is preliminary data.</text>
</comment>
<evidence type="ECO:0000313" key="2">
    <source>
        <dbReference type="Proteomes" id="UP000191933"/>
    </source>
</evidence>
<accession>A0A9W5B4U5</accession>
<organism evidence="1 2">
    <name type="scientific">Agrobacterium genomosp. 2 str. CFBP 5494</name>
    <dbReference type="NCBI Taxonomy" id="1183436"/>
    <lineage>
        <taxon>Bacteria</taxon>
        <taxon>Pseudomonadati</taxon>
        <taxon>Pseudomonadota</taxon>
        <taxon>Alphaproteobacteria</taxon>
        <taxon>Hyphomicrobiales</taxon>
        <taxon>Rhizobiaceae</taxon>
        <taxon>Rhizobium/Agrobacterium group</taxon>
        <taxon>Agrobacterium</taxon>
        <taxon>Agrobacterium tumefaciens complex</taxon>
    </lineage>
</organism>
<dbReference type="EMBL" id="FBVY01000035">
    <property type="protein sequence ID" value="CUW98623.1"/>
    <property type="molecule type" value="Genomic_DNA"/>
</dbReference>